<organism evidence="6 7">
    <name type="scientific">Nematocida displodere</name>
    <dbReference type="NCBI Taxonomy" id="1805483"/>
    <lineage>
        <taxon>Eukaryota</taxon>
        <taxon>Fungi</taxon>
        <taxon>Fungi incertae sedis</taxon>
        <taxon>Microsporidia</taxon>
        <taxon>Nematocida</taxon>
    </lineage>
</organism>
<dbReference type="Gene3D" id="1.20.960.30">
    <property type="match status" value="1"/>
</dbReference>
<dbReference type="STRING" id="1805483.A0A177ECP1"/>
<dbReference type="InterPro" id="IPR045183">
    <property type="entry name" value="Ebi-like"/>
</dbReference>
<dbReference type="SMART" id="SM00667">
    <property type="entry name" value="LisH"/>
    <property type="match status" value="1"/>
</dbReference>
<keyword evidence="2 5" id="KW-0853">WD repeat</keyword>
<dbReference type="Proteomes" id="UP000185944">
    <property type="component" value="Unassembled WGS sequence"/>
</dbReference>
<evidence type="ECO:0000313" key="7">
    <source>
        <dbReference type="Proteomes" id="UP000185944"/>
    </source>
</evidence>
<dbReference type="SUPFAM" id="SSF50978">
    <property type="entry name" value="WD40 repeat-like"/>
    <property type="match status" value="1"/>
</dbReference>
<dbReference type="CDD" id="cd00200">
    <property type="entry name" value="WD40"/>
    <property type="match status" value="1"/>
</dbReference>
<dbReference type="InterPro" id="IPR006594">
    <property type="entry name" value="LisH"/>
</dbReference>
<evidence type="ECO:0000256" key="5">
    <source>
        <dbReference type="PROSITE-ProRule" id="PRU00221"/>
    </source>
</evidence>
<dbReference type="OrthoDB" id="1367865at2759"/>
<dbReference type="GO" id="GO:0003714">
    <property type="term" value="F:transcription corepressor activity"/>
    <property type="evidence" value="ECO:0007669"/>
    <property type="project" value="InterPro"/>
</dbReference>
<dbReference type="PROSITE" id="PS00678">
    <property type="entry name" value="WD_REPEATS_1"/>
    <property type="match status" value="1"/>
</dbReference>
<evidence type="ECO:0000313" key="6">
    <source>
        <dbReference type="EMBL" id="OAG29723.1"/>
    </source>
</evidence>
<gene>
    <name evidence="6" type="ORF">NEDG_00856</name>
</gene>
<evidence type="ECO:0000256" key="2">
    <source>
        <dbReference type="ARBA" id="ARBA00022574"/>
    </source>
</evidence>
<dbReference type="SMART" id="SM00320">
    <property type="entry name" value="WD40"/>
    <property type="match status" value="7"/>
</dbReference>
<feature type="repeat" description="WD" evidence="5">
    <location>
        <begin position="270"/>
        <end position="300"/>
    </location>
</feature>
<dbReference type="InterPro" id="IPR015943">
    <property type="entry name" value="WD40/YVTN_repeat-like_dom_sf"/>
</dbReference>
<dbReference type="InterPro" id="IPR020472">
    <property type="entry name" value="WD40_PAC1"/>
</dbReference>
<dbReference type="GO" id="GO:0000118">
    <property type="term" value="C:histone deacetylase complex"/>
    <property type="evidence" value="ECO:0007669"/>
    <property type="project" value="TreeGrafter"/>
</dbReference>
<dbReference type="RefSeq" id="XP_067544371.1">
    <property type="nucleotide sequence ID" value="XM_067688274.1"/>
</dbReference>
<dbReference type="PROSITE" id="PS50082">
    <property type="entry name" value="WD_REPEATS_2"/>
    <property type="match status" value="4"/>
</dbReference>
<dbReference type="EMBL" id="LTDL01000040">
    <property type="protein sequence ID" value="OAG29723.1"/>
    <property type="molecule type" value="Genomic_DNA"/>
</dbReference>
<evidence type="ECO:0000256" key="1">
    <source>
        <dbReference type="ARBA" id="ARBA00004123"/>
    </source>
</evidence>
<dbReference type="VEuPathDB" id="MicrosporidiaDB:NEDG_00856"/>
<dbReference type="PANTHER" id="PTHR22846:SF2">
    <property type="entry name" value="F-BOX-LIKE_WD REPEAT-CONTAINING PROTEIN EBI"/>
    <property type="match status" value="1"/>
</dbReference>
<dbReference type="InterPro" id="IPR019775">
    <property type="entry name" value="WD40_repeat_CS"/>
</dbReference>
<feature type="repeat" description="WD" evidence="5">
    <location>
        <begin position="350"/>
        <end position="391"/>
    </location>
</feature>
<comment type="subcellular location">
    <subcellularLocation>
        <location evidence="1">Nucleus</location>
    </subcellularLocation>
</comment>
<dbReference type="InterPro" id="IPR036322">
    <property type="entry name" value="WD40_repeat_dom_sf"/>
</dbReference>
<dbReference type="PROSITE" id="PS50896">
    <property type="entry name" value="LISH"/>
    <property type="match status" value="1"/>
</dbReference>
<comment type="caution">
    <text evidence="6">The sequence shown here is derived from an EMBL/GenBank/DDBJ whole genome shotgun (WGS) entry which is preliminary data.</text>
</comment>
<keyword evidence="7" id="KW-1185">Reference proteome</keyword>
<evidence type="ECO:0000256" key="4">
    <source>
        <dbReference type="ARBA" id="ARBA00023242"/>
    </source>
</evidence>
<dbReference type="AlphaFoldDB" id="A0A177ECP1"/>
<proteinExistence type="predicted"/>
<sequence>MITLTSTELNYLIFRYLVDEGYAHSAYVFGRESLIEDNPNTPEVEHNALKQYVSKGIEMEYIARHSENGRLKRCTAKYSISHYHKCTDQSLEIYPTYLETHNSDVSLCAWSEEGELVTGSQNCMLRLWSPPSIKGEWQLGQNESSTHGITGLAIESSSRLIDERPGTVVVGATHNGDLFVGKHGRDWRILQAHKGPIVALSLREASVVSGGWDGLCKEWIFNGDKLVENDRWVLHKGPVMDILSFPTGFVTCSVDTTLCTVDKEGAPVKMIGHTGEVNSIKRIGTSIVSCSDDGTLKIWKYGVAMPVETLTGHSKEVYSVATSYPHIASGSFDADVRIWECERGSLTAVLQGHTKAIYTVAFSPDGSLLASGGLDSTVRIWDTRSNGLAKEFLVGSGIYQVEFSPHNTTLAVCSSDPRPIVLDLRR</sequence>
<name>A0A177ECP1_9MICR</name>
<dbReference type="InterPro" id="IPR001680">
    <property type="entry name" value="WD40_rpt"/>
</dbReference>
<dbReference type="Pfam" id="PF08513">
    <property type="entry name" value="LisH"/>
    <property type="match status" value="1"/>
</dbReference>
<dbReference type="Gene3D" id="2.130.10.10">
    <property type="entry name" value="YVTN repeat-like/Quinoprotein amine dehydrogenase"/>
    <property type="match status" value="1"/>
</dbReference>
<dbReference type="PRINTS" id="PR00320">
    <property type="entry name" value="GPROTEINBRPT"/>
</dbReference>
<protein>
    <submittedName>
        <fullName evidence="6">Transducin (Beta)-like 1</fullName>
    </submittedName>
</protein>
<feature type="repeat" description="WD" evidence="5">
    <location>
        <begin position="310"/>
        <end position="349"/>
    </location>
</feature>
<reference evidence="6 7" key="1">
    <citation type="submission" date="2016-02" db="EMBL/GenBank/DDBJ databases">
        <title>Discovery of a natural microsporidian pathogen with a broad tissue tropism in Caenorhabditis elegans.</title>
        <authorList>
            <person name="Luallen R.J."/>
            <person name="Reinke A.W."/>
            <person name="Tong L."/>
            <person name="Botts M.R."/>
            <person name="Felix M.-A."/>
            <person name="Troemel E.R."/>
        </authorList>
    </citation>
    <scope>NUCLEOTIDE SEQUENCE [LARGE SCALE GENOMIC DNA]</scope>
    <source>
        <strain evidence="6 7">JUm2807</strain>
    </source>
</reference>
<feature type="repeat" description="WD" evidence="5">
    <location>
        <begin position="98"/>
        <end position="129"/>
    </location>
</feature>
<keyword evidence="3" id="KW-0677">Repeat</keyword>
<dbReference type="PANTHER" id="PTHR22846">
    <property type="entry name" value="WD40 REPEAT PROTEIN"/>
    <property type="match status" value="1"/>
</dbReference>
<keyword evidence="4" id="KW-0539">Nucleus</keyword>
<dbReference type="Pfam" id="PF00400">
    <property type="entry name" value="WD40"/>
    <property type="match status" value="4"/>
</dbReference>
<accession>A0A177ECP1</accession>
<dbReference type="PROSITE" id="PS50294">
    <property type="entry name" value="WD_REPEATS_REGION"/>
    <property type="match status" value="2"/>
</dbReference>
<evidence type="ECO:0000256" key="3">
    <source>
        <dbReference type="ARBA" id="ARBA00022737"/>
    </source>
</evidence>
<dbReference type="GO" id="GO:0006357">
    <property type="term" value="P:regulation of transcription by RNA polymerase II"/>
    <property type="evidence" value="ECO:0007669"/>
    <property type="project" value="TreeGrafter"/>
</dbReference>
<dbReference type="GeneID" id="93647206"/>